<dbReference type="Proteomes" id="UP000252519">
    <property type="component" value="Unassembled WGS sequence"/>
</dbReference>
<proteinExistence type="predicted"/>
<dbReference type="Pfam" id="PF10328">
    <property type="entry name" value="7TM_GPCR_Srx"/>
    <property type="match status" value="1"/>
</dbReference>
<feature type="transmembrane region" description="Helical" evidence="5">
    <location>
        <begin position="44"/>
        <end position="72"/>
    </location>
</feature>
<evidence type="ECO:0000256" key="3">
    <source>
        <dbReference type="ARBA" id="ARBA00022989"/>
    </source>
</evidence>
<sequence length="145" mass="16987">MLNALKFYERFVLIVLHALLSINRACAVFTPLKYSYIFNLRNTSLMVASAFIICLPVFIIYAFQIFGCLYFFDPYEYTFYYNYNLCFHVHRIVEWFFAGFIMGTSTVADVLIAISLLRQRKVRQSSSTSYLLKSLVRFATRLAQC</sequence>
<feature type="domain" description="G-protein coupled receptors family 1 profile" evidence="6">
    <location>
        <begin position="1"/>
        <end position="145"/>
    </location>
</feature>
<evidence type="ECO:0000256" key="1">
    <source>
        <dbReference type="ARBA" id="ARBA00004370"/>
    </source>
</evidence>
<evidence type="ECO:0000256" key="5">
    <source>
        <dbReference type="SAM" id="Phobius"/>
    </source>
</evidence>
<keyword evidence="3 5" id="KW-1133">Transmembrane helix</keyword>
<dbReference type="SUPFAM" id="SSF81321">
    <property type="entry name" value="Family A G protein-coupled receptor-like"/>
    <property type="match status" value="1"/>
</dbReference>
<comment type="caution">
    <text evidence="7">The sequence shown here is derived from an EMBL/GenBank/DDBJ whole genome shotgun (WGS) entry which is preliminary data.</text>
</comment>
<dbReference type="EMBL" id="JOJR01000006">
    <property type="protein sequence ID" value="RCN52571.1"/>
    <property type="molecule type" value="Genomic_DNA"/>
</dbReference>
<dbReference type="PANTHER" id="PTHR23017">
    <property type="entry name" value="SERPENTINE RECEPTOR, CLASS X"/>
    <property type="match status" value="1"/>
</dbReference>
<reference evidence="7 8" key="1">
    <citation type="submission" date="2014-10" db="EMBL/GenBank/DDBJ databases">
        <title>Draft genome of the hookworm Ancylostoma caninum.</title>
        <authorList>
            <person name="Mitreva M."/>
        </authorList>
    </citation>
    <scope>NUCLEOTIDE SEQUENCE [LARGE SCALE GENOMIC DNA]</scope>
    <source>
        <strain evidence="7 8">Baltimore</strain>
    </source>
</reference>
<organism evidence="7 8">
    <name type="scientific">Ancylostoma caninum</name>
    <name type="common">Dog hookworm</name>
    <dbReference type="NCBI Taxonomy" id="29170"/>
    <lineage>
        <taxon>Eukaryota</taxon>
        <taxon>Metazoa</taxon>
        <taxon>Ecdysozoa</taxon>
        <taxon>Nematoda</taxon>
        <taxon>Chromadorea</taxon>
        <taxon>Rhabditida</taxon>
        <taxon>Rhabditina</taxon>
        <taxon>Rhabditomorpha</taxon>
        <taxon>Strongyloidea</taxon>
        <taxon>Ancylostomatidae</taxon>
        <taxon>Ancylostomatinae</taxon>
        <taxon>Ancylostoma</taxon>
    </lineage>
</organism>
<evidence type="ECO:0000313" key="8">
    <source>
        <dbReference type="Proteomes" id="UP000252519"/>
    </source>
</evidence>
<protein>
    <recommendedName>
        <fullName evidence="6">G-protein coupled receptors family 1 profile domain-containing protein</fullName>
    </recommendedName>
</protein>
<feature type="transmembrane region" description="Helical" evidence="5">
    <location>
        <begin position="92"/>
        <end position="117"/>
    </location>
</feature>
<keyword evidence="4 5" id="KW-0472">Membrane</keyword>
<keyword evidence="2 5" id="KW-0812">Transmembrane</keyword>
<feature type="transmembrane region" description="Helical" evidence="5">
    <location>
        <begin position="12"/>
        <end position="32"/>
    </location>
</feature>
<dbReference type="Gene3D" id="1.20.1070.10">
    <property type="entry name" value="Rhodopsin 7-helix transmembrane proteins"/>
    <property type="match status" value="1"/>
</dbReference>
<evidence type="ECO:0000259" key="6">
    <source>
        <dbReference type="PROSITE" id="PS50262"/>
    </source>
</evidence>
<dbReference type="PROSITE" id="PS50262">
    <property type="entry name" value="G_PROTEIN_RECEP_F1_2"/>
    <property type="match status" value="1"/>
</dbReference>
<dbReference type="PANTHER" id="PTHR23017:SF44">
    <property type="entry name" value="G-PROTEIN COUPLED RECEPTORS FAMILY 1 PROFILE DOMAIN-CONTAINING PROTEIN"/>
    <property type="match status" value="1"/>
</dbReference>
<dbReference type="InterPro" id="IPR017452">
    <property type="entry name" value="GPCR_Rhodpsn_7TM"/>
</dbReference>
<gene>
    <name evidence="7" type="ORF">ANCCAN_01270</name>
</gene>
<accession>A0A368H7I6</accession>
<dbReference type="GO" id="GO:0016020">
    <property type="term" value="C:membrane"/>
    <property type="evidence" value="ECO:0007669"/>
    <property type="project" value="UniProtKB-SubCell"/>
</dbReference>
<dbReference type="InterPro" id="IPR019430">
    <property type="entry name" value="7TM_GPCR_serpentine_rcpt_Srx"/>
</dbReference>
<dbReference type="AlphaFoldDB" id="A0A368H7I6"/>
<evidence type="ECO:0000313" key="7">
    <source>
        <dbReference type="EMBL" id="RCN52571.1"/>
    </source>
</evidence>
<keyword evidence="8" id="KW-1185">Reference proteome</keyword>
<comment type="subcellular location">
    <subcellularLocation>
        <location evidence="1">Membrane</location>
    </subcellularLocation>
</comment>
<name>A0A368H7I6_ANCCA</name>
<evidence type="ECO:0000256" key="2">
    <source>
        <dbReference type="ARBA" id="ARBA00022692"/>
    </source>
</evidence>
<dbReference type="OrthoDB" id="5867211at2759"/>
<evidence type="ECO:0000256" key="4">
    <source>
        <dbReference type="ARBA" id="ARBA00023136"/>
    </source>
</evidence>